<dbReference type="PROSITE" id="PS50192">
    <property type="entry name" value="T_SNARE"/>
    <property type="match status" value="1"/>
</dbReference>
<name>A0A5J4N4T6_9TREM</name>
<keyword evidence="1" id="KW-0812">Transmembrane</keyword>
<feature type="domain" description="T-SNARE coiled-coil homology" evidence="2">
    <location>
        <begin position="1"/>
        <end position="30"/>
    </location>
</feature>
<dbReference type="Proteomes" id="UP000324629">
    <property type="component" value="Unassembled WGS sequence"/>
</dbReference>
<evidence type="ECO:0000313" key="3">
    <source>
        <dbReference type="EMBL" id="KAA3670504.1"/>
    </source>
</evidence>
<dbReference type="Pfam" id="PF05739">
    <property type="entry name" value="SNARE"/>
    <property type="match status" value="1"/>
</dbReference>
<protein>
    <recommendedName>
        <fullName evidence="2">t-SNARE coiled-coil homology domain-containing protein</fullName>
    </recommendedName>
</protein>
<evidence type="ECO:0000259" key="2">
    <source>
        <dbReference type="PROSITE" id="PS50192"/>
    </source>
</evidence>
<dbReference type="AlphaFoldDB" id="A0A5J4N4T6"/>
<evidence type="ECO:0000256" key="1">
    <source>
        <dbReference type="SAM" id="Phobius"/>
    </source>
</evidence>
<sequence>FQSGLIDRIEDNVNKATNSVVQSKRKLSDAVTKQGKYRRRKLICIIILIVLALLTIITILSAIGLT</sequence>
<comment type="caution">
    <text evidence="3">The sequence shown here is derived from an EMBL/GenBank/DDBJ whole genome shotgun (WGS) entry which is preliminary data.</text>
</comment>
<accession>A0A5J4N4T6</accession>
<dbReference type="InterPro" id="IPR000727">
    <property type="entry name" value="T_SNARE_dom"/>
</dbReference>
<dbReference type="EMBL" id="QNGE01009958">
    <property type="protein sequence ID" value="KAA3670504.1"/>
    <property type="molecule type" value="Genomic_DNA"/>
</dbReference>
<feature type="non-terminal residue" evidence="3">
    <location>
        <position position="1"/>
    </location>
</feature>
<reference evidence="3 4" key="1">
    <citation type="journal article" date="2019" name="Gigascience">
        <title>Whole-genome sequence of the oriental lung fluke Paragonimus westermani.</title>
        <authorList>
            <person name="Oey H."/>
            <person name="Zakrzewski M."/>
            <person name="Narain K."/>
            <person name="Devi K.R."/>
            <person name="Agatsuma T."/>
            <person name="Nawaratna S."/>
            <person name="Gobert G.N."/>
            <person name="Jones M.K."/>
            <person name="Ragan M.A."/>
            <person name="McManus D.P."/>
            <person name="Krause L."/>
        </authorList>
    </citation>
    <scope>NUCLEOTIDE SEQUENCE [LARGE SCALE GENOMIC DNA]</scope>
    <source>
        <strain evidence="3 4">IND2009</strain>
    </source>
</reference>
<keyword evidence="1" id="KW-1133">Transmembrane helix</keyword>
<dbReference type="Gene3D" id="1.20.5.110">
    <property type="match status" value="1"/>
</dbReference>
<feature type="transmembrane region" description="Helical" evidence="1">
    <location>
        <begin position="42"/>
        <end position="65"/>
    </location>
</feature>
<gene>
    <name evidence="3" type="ORF">DEA37_0005374</name>
</gene>
<proteinExistence type="predicted"/>
<organism evidence="3 4">
    <name type="scientific">Paragonimus westermani</name>
    <dbReference type="NCBI Taxonomy" id="34504"/>
    <lineage>
        <taxon>Eukaryota</taxon>
        <taxon>Metazoa</taxon>
        <taxon>Spiralia</taxon>
        <taxon>Lophotrochozoa</taxon>
        <taxon>Platyhelminthes</taxon>
        <taxon>Trematoda</taxon>
        <taxon>Digenea</taxon>
        <taxon>Plagiorchiida</taxon>
        <taxon>Troglotremata</taxon>
        <taxon>Troglotrematidae</taxon>
        <taxon>Paragonimus</taxon>
    </lineage>
</organism>
<keyword evidence="4" id="KW-1185">Reference proteome</keyword>
<keyword evidence="1" id="KW-0472">Membrane</keyword>
<evidence type="ECO:0000313" key="4">
    <source>
        <dbReference type="Proteomes" id="UP000324629"/>
    </source>
</evidence>